<accession>A0A329CFY3</accession>
<proteinExistence type="predicted"/>
<evidence type="ECO:0000256" key="3">
    <source>
        <dbReference type="ARBA" id="ARBA00022475"/>
    </source>
</evidence>
<evidence type="ECO:0000313" key="12">
    <source>
        <dbReference type="EMBL" id="RAS33160.1"/>
    </source>
</evidence>
<evidence type="ECO:0000313" key="13">
    <source>
        <dbReference type="Proteomes" id="UP000248918"/>
    </source>
</evidence>
<evidence type="ECO:0000256" key="5">
    <source>
        <dbReference type="ARBA" id="ARBA00022989"/>
    </source>
</evidence>
<feature type="transmembrane region" description="Helical" evidence="10">
    <location>
        <begin position="252"/>
        <end position="272"/>
    </location>
</feature>
<evidence type="ECO:0000256" key="1">
    <source>
        <dbReference type="ARBA" id="ARBA00004651"/>
    </source>
</evidence>
<dbReference type="GO" id="GO:0015386">
    <property type="term" value="F:potassium:proton antiporter activity"/>
    <property type="evidence" value="ECO:0007669"/>
    <property type="project" value="TreeGrafter"/>
</dbReference>
<keyword evidence="4 10" id="KW-0812">Transmembrane</keyword>
<keyword evidence="9" id="KW-0739">Sodium transport</keyword>
<evidence type="ECO:0000256" key="8">
    <source>
        <dbReference type="ARBA" id="ARBA00023136"/>
    </source>
</evidence>
<feature type="transmembrane region" description="Helical" evidence="10">
    <location>
        <begin position="22"/>
        <end position="41"/>
    </location>
</feature>
<evidence type="ECO:0000256" key="7">
    <source>
        <dbReference type="ARBA" id="ARBA00023065"/>
    </source>
</evidence>
<feature type="transmembrane region" description="Helical" evidence="10">
    <location>
        <begin position="200"/>
        <end position="221"/>
    </location>
</feature>
<dbReference type="Pfam" id="PF00999">
    <property type="entry name" value="Na_H_Exchanger"/>
    <property type="match status" value="1"/>
</dbReference>
<protein>
    <submittedName>
        <fullName evidence="12">Sodium/proton antiporter (CPA1 family)</fullName>
    </submittedName>
</protein>
<dbReference type="GO" id="GO:0015385">
    <property type="term" value="F:sodium:proton antiporter activity"/>
    <property type="evidence" value="ECO:0007669"/>
    <property type="project" value="InterPro"/>
</dbReference>
<evidence type="ECO:0000259" key="11">
    <source>
        <dbReference type="Pfam" id="PF00999"/>
    </source>
</evidence>
<feature type="transmembrane region" description="Helical" evidence="10">
    <location>
        <begin position="48"/>
        <end position="65"/>
    </location>
</feature>
<evidence type="ECO:0000256" key="2">
    <source>
        <dbReference type="ARBA" id="ARBA00022448"/>
    </source>
</evidence>
<evidence type="ECO:0000256" key="6">
    <source>
        <dbReference type="ARBA" id="ARBA00023053"/>
    </source>
</evidence>
<dbReference type="PROSITE" id="PS51257">
    <property type="entry name" value="PROKAR_LIPOPROTEIN"/>
    <property type="match status" value="1"/>
</dbReference>
<dbReference type="GO" id="GO:0098719">
    <property type="term" value="P:sodium ion import across plasma membrane"/>
    <property type="evidence" value="ECO:0007669"/>
    <property type="project" value="TreeGrafter"/>
</dbReference>
<feature type="transmembrane region" description="Helical" evidence="10">
    <location>
        <begin position="396"/>
        <end position="420"/>
    </location>
</feature>
<keyword evidence="3" id="KW-1003">Cell membrane</keyword>
<feature type="domain" description="Cation/H+ exchanger transmembrane" evidence="11">
    <location>
        <begin position="33"/>
        <end position="417"/>
    </location>
</feature>
<dbReference type="InterPro" id="IPR006153">
    <property type="entry name" value="Cation/H_exchanger_TM"/>
</dbReference>
<reference evidence="12 13" key="1">
    <citation type="submission" date="2018-06" db="EMBL/GenBank/DDBJ databases">
        <title>Genomic Encyclopedia of Type Strains, Phase III (KMG-III): the genomes of soil and plant-associated and newly described type strains.</title>
        <authorList>
            <person name="Whitman W."/>
        </authorList>
    </citation>
    <scope>NUCLEOTIDE SEQUENCE [LARGE SCALE GENOMIC DNA]</scope>
    <source>
        <strain evidence="12 13">LMG 23644</strain>
    </source>
</reference>
<comment type="caution">
    <text evidence="12">The sequence shown here is derived from an EMBL/GenBank/DDBJ whole genome shotgun (WGS) entry which is preliminary data.</text>
</comment>
<dbReference type="InterPro" id="IPR018422">
    <property type="entry name" value="Cation/H_exchanger_CPA1"/>
</dbReference>
<feature type="transmembrane region" description="Helical" evidence="10">
    <location>
        <begin position="284"/>
        <end position="303"/>
    </location>
</feature>
<feature type="transmembrane region" description="Helical" evidence="10">
    <location>
        <begin position="365"/>
        <end position="384"/>
    </location>
</feature>
<feature type="transmembrane region" description="Helical" evidence="10">
    <location>
        <begin position="98"/>
        <end position="122"/>
    </location>
</feature>
<keyword evidence="6" id="KW-0915">Sodium</keyword>
<dbReference type="AlphaFoldDB" id="A0A329CFY3"/>
<keyword evidence="5 10" id="KW-1133">Transmembrane helix</keyword>
<organism evidence="12 13">
    <name type="scientific">Paraburkholderia bryophila</name>
    <dbReference type="NCBI Taxonomy" id="420952"/>
    <lineage>
        <taxon>Bacteria</taxon>
        <taxon>Pseudomonadati</taxon>
        <taxon>Pseudomonadota</taxon>
        <taxon>Betaproteobacteria</taxon>
        <taxon>Burkholderiales</taxon>
        <taxon>Burkholderiaceae</taxon>
        <taxon>Paraburkholderia</taxon>
    </lineage>
</organism>
<feature type="transmembrane region" description="Helical" evidence="10">
    <location>
        <begin position="71"/>
        <end position="91"/>
    </location>
</feature>
<dbReference type="GO" id="GO:0051453">
    <property type="term" value="P:regulation of intracellular pH"/>
    <property type="evidence" value="ECO:0007669"/>
    <property type="project" value="TreeGrafter"/>
</dbReference>
<dbReference type="PANTHER" id="PTHR10110">
    <property type="entry name" value="SODIUM/HYDROGEN EXCHANGER"/>
    <property type="match status" value="1"/>
</dbReference>
<dbReference type="Proteomes" id="UP000248918">
    <property type="component" value="Unassembled WGS sequence"/>
</dbReference>
<keyword evidence="2" id="KW-0813">Transport</keyword>
<sequence>MAGSVVRAMPVRSELRMNNVQFFHYLLVLMAGACVLTCVADRLEFPRALVLLVAGCCAALIGGHYPEIDPGLVLAAVLPPLLMSSAFYTAWDDFRREVGPIISLALGAVLFTTVIVAVVVHVVNPSLPWSACLALGAIVSPPDAVAAKAILQRNPLPDRLVTTLEGESLVNDASGLLLYQIAILSASTGSITLARSGSLFISLAAIGIAVGALSGTVMSWLIARIEDIAIGISVTFIMAWASYALADEMGGSGVLSVVTCGLILGICQHRIFGASMRLKAKATWEAVDFVLNSLVFILIGLALRGILFRMQQQDSLLVDGLTMAVPAVIATFVARLVWVGVAMYLPGKLIRKTKVVRAWSFRESLILAWAGMRGVVSLVAALALPQDFPARDLIVFSSFAVIISTLVIQGGTLTILIRFIQLRPVKRRTLSELEARSRTFNAALQELGARKASSGLSDDFALARLIDEYKVRVSNNERAHLEGRVQVNARARQLRLELEMVSVSRKELLKLKEAGRIDDAVLHRIEAELDFEELRLLRLLEP</sequence>
<keyword evidence="8 10" id="KW-0472">Membrane</keyword>
<feature type="transmembrane region" description="Helical" evidence="10">
    <location>
        <begin position="228"/>
        <end position="246"/>
    </location>
</feature>
<dbReference type="Gene3D" id="6.10.140.1330">
    <property type="match status" value="1"/>
</dbReference>
<dbReference type="GO" id="GO:0005886">
    <property type="term" value="C:plasma membrane"/>
    <property type="evidence" value="ECO:0007669"/>
    <property type="project" value="UniProtKB-SubCell"/>
</dbReference>
<name>A0A329CFY3_9BURK</name>
<dbReference type="EMBL" id="QLTK01000007">
    <property type="protein sequence ID" value="RAS33160.1"/>
    <property type="molecule type" value="Genomic_DNA"/>
</dbReference>
<dbReference type="PANTHER" id="PTHR10110:SF86">
    <property type="entry name" value="SODIUM_HYDROGEN EXCHANGER 7"/>
    <property type="match status" value="1"/>
</dbReference>
<evidence type="ECO:0000256" key="9">
    <source>
        <dbReference type="ARBA" id="ARBA00023201"/>
    </source>
</evidence>
<comment type="subcellular location">
    <subcellularLocation>
        <location evidence="1">Cell membrane</location>
        <topology evidence="1">Multi-pass membrane protein</topology>
    </subcellularLocation>
</comment>
<keyword evidence="7" id="KW-0406">Ion transport</keyword>
<feature type="transmembrane region" description="Helical" evidence="10">
    <location>
        <begin position="323"/>
        <end position="345"/>
    </location>
</feature>
<evidence type="ECO:0000256" key="4">
    <source>
        <dbReference type="ARBA" id="ARBA00022692"/>
    </source>
</evidence>
<evidence type="ECO:0000256" key="10">
    <source>
        <dbReference type="SAM" id="Phobius"/>
    </source>
</evidence>
<gene>
    <name evidence="12" type="ORF">BX591_10777</name>
</gene>